<gene>
    <name evidence="2" type="ORF">O3G_MSEX011581</name>
</gene>
<evidence type="ECO:0000313" key="3">
    <source>
        <dbReference type="Proteomes" id="UP000791440"/>
    </source>
</evidence>
<proteinExistence type="predicted"/>
<comment type="caution">
    <text evidence="2">The sequence shown here is derived from an EMBL/GenBank/DDBJ whole genome shotgun (WGS) entry which is preliminary data.</text>
</comment>
<reference evidence="2" key="2">
    <citation type="submission" date="2020-12" db="EMBL/GenBank/DDBJ databases">
        <authorList>
            <person name="Kanost M."/>
        </authorList>
    </citation>
    <scope>NUCLEOTIDE SEQUENCE</scope>
</reference>
<reference evidence="2" key="1">
    <citation type="journal article" date="2016" name="Insect Biochem. Mol. Biol.">
        <title>Multifaceted biological insights from a draft genome sequence of the tobacco hornworm moth, Manduca sexta.</title>
        <authorList>
            <person name="Kanost M.R."/>
            <person name="Arrese E.L."/>
            <person name="Cao X."/>
            <person name="Chen Y.R."/>
            <person name="Chellapilla S."/>
            <person name="Goldsmith M.R."/>
            <person name="Grosse-Wilde E."/>
            <person name="Heckel D.G."/>
            <person name="Herndon N."/>
            <person name="Jiang H."/>
            <person name="Papanicolaou A."/>
            <person name="Qu J."/>
            <person name="Soulages J.L."/>
            <person name="Vogel H."/>
            <person name="Walters J."/>
            <person name="Waterhouse R.M."/>
            <person name="Ahn S.J."/>
            <person name="Almeida F.C."/>
            <person name="An C."/>
            <person name="Aqrawi P."/>
            <person name="Bretschneider A."/>
            <person name="Bryant W.B."/>
            <person name="Bucks S."/>
            <person name="Chao H."/>
            <person name="Chevignon G."/>
            <person name="Christen J.M."/>
            <person name="Clarke D.F."/>
            <person name="Dittmer N.T."/>
            <person name="Ferguson L.C.F."/>
            <person name="Garavelou S."/>
            <person name="Gordon K.H.J."/>
            <person name="Gunaratna R.T."/>
            <person name="Han Y."/>
            <person name="Hauser F."/>
            <person name="He Y."/>
            <person name="Heidel-Fischer H."/>
            <person name="Hirsh A."/>
            <person name="Hu Y."/>
            <person name="Jiang H."/>
            <person name="Kalra D."/>
            <person name="Klinner C."/>
            <person name="Konig C."/>
            <person name="Kovar C."/>
            <person name="Kroll A.R."/>
            <person name="Kuwar S.S."/>
            <person name="Lee S.L."/>
            <person name="Lehman R."/>
            <person name="Li K."/>
            <person name="Li Z."/>
            <person name="Liang H."/>
            <person name="Lovelace S."/>
            <person name="Lu Z."/>
            <person name="Mansfield J.H."/>
            <person name="McCulloch K.J."/>
            <person name="Mathew T."/>
            <person name="Morton B."/>
            <person name="Muzny D.M."/>
            <person name="Neunemann D."/>
            <person name="Ongeri F."/>
            <person name="Pauchet Y."/>
            <person name="Pu L.L."/>
            <person name="Pyrousis I."/>
            <person name="Rao X.J."/>
            <person name="Redding A."/>
            <person name="Roesel C."/>
            <person name="Sanchez-Gracia A."/>
            <person name="Schaack S."/>
            <person name="Shukla A."/>
            <person name="Tetreau G."/>
            <person name="Wang Y."/>
            <person name="Xiong G.H."/>
            <person name="Traut W."/>
            <person name="Walsh T.K."/>
            <person name="Worley K.C."/>
            <person name="Wu D."/>
            <person name="Wu W."/>
            <person name="Wu Y.Q."/>
            <person name="Zhang X."/>
            <person name="Zou Z."/>
            <person name="Zucker H."/>
            <person name="Briscoe A.D."/>
            <person name="Burmester T."/>
            <person name="Clem R.J."/>
            <person name="Feyereisen R."/>
            <person name="Grimmelikhuijzen C.J.P."/>
            <person name="Hamodrakas S.J."/>
            <person name="Hansson B.S."/>
            <person name="Huguet E."/>
            <person name="Jermiin L.S."/>
            <person name="Lan Q."/>
            <person name="Lehman H.K."/>
            <person name="Lorenzen M."/>
            <person name="Merzendorfer H."/>
            <person name="Michalopoulos I."/>
            <person name="Morton D.B."/>
            <person name="Muthukrishnan S."/>
            <person name="Oakeshott J.G."/>
            <person name="Palmer W."/>
            <person name="Park Y."/>
            <person name="Passarelli A.L."/>
            <person name="Rozas J."/>
            <person name="Schwartz L.M."/>
            <person name="Smith W."/>
            <person name="Southgate A."/>
            <person name="Vilcinskas A."/>
            <person name="Vogt R."/>
            <person name="Wang P."/>
            <person name="Werren J."/>
            <person name="Yu X.Q."/>
            <person name="Zhou J.J."/>
            <person name="Brown S.J."/>
            <person name="Scherer S.E."/>
            <person name="Richards S."/>
            <person name="Blissard G.W."/>
        </authorList>
    </citation>
    <scope>NUCLEOTIDE SEQUENCE</scope>
</reference>
<dbReference type="EMBL" id="JH668636">
    <property type="protein sequence ID" value="KAG6459753.1"/>
    <property type="molecule type" value="Genomic_DNA"/>
</dbReference>
<name>A0A922CVU2_MANSE</name>
<dbReference type="AlphaFoldDB" id="A0A922CVU2"/>
<organism evidence="2 3">
    <name type="scientific">Manduca sexta</name>
    <name type="common">Tobacco hawkmoth</name>
    <name type="synonym">Tobacco hornworm</name>
    <dbReference type="NCBI Taxonomy" id="7130"/>
    <lineage>
        <taxon>Eukaryota</taxon>
        <taxon>Metazoa</taxon>
        <taxon>Ecdysozoa</taxon>
        <taxon>Arthropoda</taxon>
        <taxon>Hexapoda</taxon>
        <taxon>Insecta</taxon>
        <taxon>Pterygota</taxon>
        <taxon>Neoptera</taxon>
        <taxon>Endopterygota</taxon>
        <taxon>Lepidoptera</taxon>
        <taxon>Glossata</taxon>
        <taxon>Ditrysia</taxon>
        <taxon>Bombycoidea</taxon>
        <taxon>Sphingidae</taxon>
        <taxon>Sphinginae</taxon>
        <taxon>Sphingini</taxon>
        <taxon>Manduca</taxon>
    </lineage>
</organism>
<dbReference type="Proteomes" id="UP000791440">
    <property type="component" value="Unassembled WGS sequence"/>
</dbReference>
<protein>
    <submittedName>
        <fullName evidence="2">Uncharacterized protein</fullName>
    </submittedName>
</protein>
<evidence type="ECO:0000313" key="2">
    <source>
        <dbReference type="EMBL" id="KAG6459753.1"/>
    </source>
</evidence>
<evidence type="ECO:0000256" key="1">
    <source>
        <dbReference type="SAM" id="MobiDB-lite"/>
    </source>
</evidence>
<feature type="region of interest" description="Disordered" evidence="1">
    <location>
        <begin position="1"/>
        <end position="29"/>
    </location>
</feature>
<accession>A0A922CVU2</accession>
<keyword evidence="3" id="KW-1185">Reference proteome</keyword>
<sequence length="164" mass="18521">MGNNARPSGGARSQRPVRRASDRAAPAKASQPLCHTYLRHYSVSIHLRTERKSRRVRIVSARGARTPVHYITSPRHPRDYYAKCRRHGVNFSRICYLFTRFIFIGLRSCSHSSLRDVTTLLCACCRAIPILITVCYGYVARLDGTRLPGAPRVTLPNAVQLNLM</sequence>